<dbReference type="Pfam" id="PF00561">
    <property type="entry name" value="Abhydrolase_1"/>
    <property type="match status" value="1"/>
</dbReference>
<dbReference type="PRINTS" id="PR00412">
    <property type="entry name" value="EPOXHYDRLASE"/>
</dbReference>
<dbReference type="InterPro" id="IPR050228">
    <property type="entry name" value="Carboxylesterase_BioH"/>
</dbReference>
<comment type="caution">
    <text evidence="2">The sequence shown here is derived from an EMBL/GenBank/DDBJ whole genome shotgun (WGS) entry which is preliminary data.</text>
</comment>
<evidence type="ECO:0000313" key="3">
    <source>
        <dbReference type="Proteomes" id="UP001257739"/>
    </source>
</evidence>
<dbReference type="GO" id="GO:0018786">
    <property type="term" value="F:haloalkane dehalogenase activity"/>
    <property type="evidence" value="ECO:0007669"/>
    <property type="project" value="UniProtKB-EC"/>
</dbReference>
<dbReference type="Gene3D" id="3.40.50.1820">
    <property type="entry name" value="alpha/beta hydrolase"/>
    <property type="match status" value="1"/>
</dbReference>
<dbReference type="PANTHER" id="PTHR43194">
    <property type="entry name" value="HYDROLASE ALPHA/BETA FOLD FAMILY"/>
    <property type="match status" value="1"/>
</dbReference>
<dbReference type="Proteomes" id="UP001257739">
    <property type="component" value="Unassembled WGS sequence"/>
</dbReference>
<dbReference type="SUPFAM" id="SSF53474">
    <property type="entry name" value="alpha/beta-Hydrolases"/>
    <property type="match status" value="1"/>
</dbReference>
<sequence>MLRTPDERFVDLPDFPFAPHYREWEGMRLAHLDEGSGSTIVLLHGEPTWSYLWRTTIPPLVEAGYRCIAPDLPGFGRSDKPADDWYTYDRLTASVVALFEELDLTDVTLVVHDWGGPIGLRVATTEIPERISRIVIMDSGLFTGHQKMGKDWQAFRNFIDAEPDMPIGFLVNGGCATELSPEVIAAYEAPFPTVDHKGGARRLPALIPQTPNDPGATEGRAAVEALTKDTRPILLLWADSDPILPLDPTGRAMESTFPVSEPLRVIAGSSHFVPEDQGRIVGDHIVEWLGRTL</sequence>
<evidence type="ECO:0000259" key="1">
    <source>
        <dbReference type="Pfam" id="PF00561"/>
    </source>
</evidence>
<feature type="domain" description="AB hydrolase-1" evidence="1">
    <location>
        <begin position="39"/>
        <end position="274"/>
    </location>
</feature>
<evidence type="ECO:0000313" key="2">
    <source>
        <dbReference type="EMBL" id="MDR7085276.1"/>
    </source>
</evidence>
<proteinExistence type="predicted"/>
<dbReference type="InterPro" id="IPR029058">
    <property type="entry name" value="AB_hydrolase_fold"/>
</dbReference>
<keyword evidence="3" id="KW-1185">Reference proteome</keyword>
<accession>A0ABU1UJC6</accession>
<dbReference type="EMBL" id="JAVDWH010000001">
    <property type="protein sequence ID" value="MDR7085276.1"/>
    <property type="molecule type" value="Genomic_DNA"/>
</dbReference>
<dbReference type="RefSeq" id="WP_309965277.1">
    <property type="nucleotide sequence ID" value="NZ_JAVDWH010000001.1"/>
</dbReference>
<dbReference type="NCBIfam" id="NF002043">
    <property type="entry name" value="PRK00870.1"/>
    <property type="match status" value="1"/>
</dbReference>
<dbReference type="PANTHER" id="PTHR43194:SF2">
    <property type="entry name" value="PEROXISOMAL MEMBRANE PROTEIN LPX1"/>
    <property type="match status" value="1"/>
</dbReference>
<gene>
    <name evidence="2" type="ORF">J2X11_000115</name>
</gene>
<dbReference type="InterPro" id="IPR000639">
    <property type="entry name" value="Epox_hydrolase-like"/>
</dbReference>
<name>A0ABU1UJC6_9ACTN</name>
<keyword evidence="2" id="KW-0378">Hydrolase</keyword>
<organism evidence="2 3">
    <name type="scientific">Aeromicrobium panaciterrae</name>
    <dbReference type="NCBI Taxonomy" id="363861"/>
    <lineage>
        <taxon>Bacteria</taxon>
        <taxon>Bacillati</taxon>
        <taxon>Actinomycetota</taxon>
        <taxon>Actinomycetes</taxon>
        <taxon>Propionibacteriales</taxon>
        <taxon>Nocardioidaceae</taxon>
        <taxon>Aeromicrobium</taxon>
    </lineage>
</organism>
<dbReference type="InterPro" id="IPR000073">
    <property type="entry name" value="AB_hydrolase_1"/>
</dbReference>
<dbReference type="PRINTS" id="PR00111">
    <property type="entry name" value="ABHYDROLASE"/>
</dbReference>
<dbReference type="EC" id="3.8.1.5" evidence="2"/>
<protein>
    <submittedName>
        <fullName evidence="2">Haloalkane dehalogenase</fullName>
        <ecNumber evidence="2">3.8.1.5</ecNumber>
    </submittedName>
</protein>
<reference evidence="2 3" key="1">
    <citation type="submission" date="2023-07" db="EMBL/GenBank/DDBJ databases">
        <title>Sorghum-associated microbial communities from plants grown in Nebraska, USA.</title>
        <authorList>
            <person name="Schachtman D."/>
        </authorList>
    </citation>
    <scope>NUCLEOTIDE SEQUENCE [LARGE SCALE GENOMIC DNA]</scope>
    <source>
        <strain evidence="2 3">BE248</strain>
    </source>
</reference>